<dbReference type="SMART" id="SM00360">
    <property type="entry name" value="RRM"/>
    <property type="match status" value="3"/>
</dbReference>
<dbReference type="InterPro" id="IPR012677">
    <property type="entry name" value="Nucleotide-bd_a/b_plait_sf"/>
</dbReference>
<feature type="compositionally biased region" description="Low complexity" evidence="8">
    <location>
        <begin position="296"/>
        <end position="308"/>
    </location>
</feature>
<dbReference type="PANTHER" id="PTHR24012">
    <property type="entry name" value="RNA BINDING PROTEIN"/>
    <property type="match status" value="1"/>
</dbReference>
<dbReference type="eggNOG" id="KOG0123">
    <property type="taxonomic scope" value="Eukaryota"/>
</dbReference>
<keyword evidence="3" id="KW-0963">Cytoplasm</keyword>
<evidence type="ECO:0000256" key="7">
    <source>
        <dbReference type="PROSITE-ProRule" id="PRU00176"/>
    </source>
</evidence>
<evidence type="ECO:0000313" key="11">
    <source>
        <dbReference type="Proteomes" id="UP000001542"/>
    </source>
</evidence>
<dbReference type="OrthoDB" id="19742at2759"/>
<dbReference type="SUPFAM" id="SSF54928">
    <property type="entry name" value="RNA-binding domain, RBD"/>
    <property type="match status" value="3"/>
</dbReference>
<dbReference type="Gene3D" id="3.30.70.330">
    <property type="match status" value="3"/>
</dbReference>
<dbReference type="VEuPathDB" id="TrichDB:TVAGG3_0914670"/>
<dbReference type="PROSITE" id="PS50102">
    <property type="entry name" value="RRM"/>
    <property type="match status" value="3"/>
</dbReference>
<reference evidence="10" key="2">
    <citation type="journal article" date="2007" name="Science">
        <title>Draft genome sequence of the sexually transmitted pathogen Trichomonas vaginalis.</title>
        <authorList>
            <person name="Carlton J.M."/>
            <person name="Hirt R.P."/>
            <person name="Silva J.C."/>
            <person name="Delcher A.L."/>
            <person name="Schatz M."/>
            <person name="Zhao Q."/>
            <person name="Wortman J.R."/>
            <person name="Bidwell S.L."/>
            <person name="Alsmark U.C.M."/>
            <person name="Besteiro S."/>
            <person name="Sicheritz-Ponten T."/>
            <person name="Noel C.J."/>
            <person name="Dacks J.B."/>
            <person name="Foster P.G."/>
            <person name="Simillion C."/>
            <person name="Van de Peer Y."/>
            <person name="Miranda-Saavedra D."/>
            <person name="Barton G.J."/>
            <person name="Westrop G.D."/>
            <person name="Mueller S."/>
            <person name="Dessi D."/>
            <person name="Fiori P.L."/>
            <person name="Ren Q."/>
            <person name="Paulsen I."/>
            <person name="Zhang H."/>
            <person name="Bastida-Corcuera F.D."/>
            <person name="Simoes-Barbosa A."/>
            <person name="Brown M.T."/>
            <person name="Hayes R.D."/>
            <person name="Mukherjee M."/>
            <person name="Okumura C.Y."/>
            <person name="Schneider R."/>
            <person name="Smith A.J."/>
            <person name="Vanacova S."/>
            <person name="Villalvazo M."/>
            <person name="Haas B.J."/>
            <person name="Pertea M."/>
            <person name="Feldblyum T.V."/>
            <person name="Utterback T.R."/>
            <person name="Shu C.L."/>
            <person name="Osoegawa K."/>
            <person name="de Jong P.J."/>
            <person name="Hrdy I."/>
            <person name="Horvathova L."/>
            <person name="Zubacova Z."/>
            <person name="Dolezal P."/>
            <person name="Malik S.B."/>
            <person name="Logsdon J.M. Jr."/>
            <person name="Henze K."/>
            <person name="Gupta A."/>
            <person name="Wang C.C."/>
            <person name="Dunne R.L."/>
            <person name="Upcroft J.A."/>
            <person name="Upcroft P."/>
            <person name="White O."/>
            <person name="Salzberg S.L."/>
            <person name="Tang P."/>
            <person name="Chiu C.-H."/>
            <person name="Lee Y.-S."/>
            <person name="Embley T.M."/>
            <person name="Coombs G.H."/>
            <person name="Mottram J.C."/>
            <person name="Tachezy J."/>
            <person name="Fraser-Liggett C.M."/>
            <person name="Johnson P.J."/>
        </authorList>
    </citation>
    <scope>NUCLEOTIDE SEQUENCE [LARGE SCALE GENOMIC DNA]</scope>
    <source>
        <strain evidence="10">G3</strain>
    </source>
</reference>
<dbReference type="GO" id="GO:1990904">
    <property type="term" value="C:ribonucleoprotein complex"/>
    <property type="evidence" value="ECO:0000318"/>
    <property type="project" value="GO_Central"/>
</dbReference>
<dbReference type="FunFam" id="3.30.70.330:FF:000651">
    <property type="entry name" value="Poly(A) binding protein cytoplasmic 1 like"/>
    <property type="match status" value="1"/>
</dbReference>
<organism evidence="10 11">
    <name type="scientific">Trichomonas vaginalis (strain ATCC PRA-98 / G3)</name>
    <dbReference type="NCBI Taxonomy" id="412133"/>
    <lineage>
        <taxon>Eukaryota</taxon>
        <taxon>Metamonada</taxon>
        <taxon>Parabasalia</taxon>
        <taxon>Trichomonadida</taxon>
        <taxon>Trichomonadidae</taxon>
        <taxon>Trichomonas</taxon>
    </lineage>
</organism>
<dbReference type="KEGG" id="tva:4752806"/>
<dbReference type="GO" id="GO:0008143">
    <property type="term" value="F:poly(A) binding"/>
    <property type="evidence" value="ECO:0000318"/>
    <property type="project" value="GO_Central"/>
</dbReference>
<name>A2FJ55_TRIV3</name>
<protein>
    <recommendedName>
        <fullName evidence="9">RRM domain-containing protein</fullName>
    </recommendedName>
</protein>
<dbReference type="GO" id="GO:0003730">
    <property type="term" value="F:mRNA 3'-UTR binding"/>
    <property type="evidence" value="ECO:0000318"/>
    <property type="project" value="GO_Central"/>
</dbReference>
<accession>A2FJ55</accession>
<dbReference type="EMBL" id="DS113825">
    <property type="protein sequence ID" value="EAX95062.1"/>
    <property type="molecule type" value="Genomic_DNA"/>
</dbReference>
<feature type="domain" description="RRM" evidence="9">
    <location>
        <begin position="195"/>
        <end position="268"/>
    </location>
</feature>
<dbReference type="GO" id="GO:0005634">
    <property type="term" value="C:nucleus"/>
    <property type="evidence" value="ECO:0000318"/>
    <property type="project" value="GO_Central"/>
</dbReference>
<keyword evidence="4" id="KW-0677">Repeat</keyword>
<evidence type="ECO:0000256" key="6">
    <source>
        <dbReference type="ARBA" id="ARBA00023242"/>
    </source>
</evidence>
<dbReference type="STRING" id="5722.A2FJ55"/>
<dbReference type="GO" id="GO:0008266">
    <property type="term" value="F:poly(U) RNA binding"/>
    <property type="evidence" value="ECO:0000318"/>
    <property type="project" value="GO_Central"/>
</dbReference>
<evidence type="ECO:0000256" key="3">
    <source>
        <dbReference type="ARBA" id="ARBA00022490"/>
    </source>
</evidence>
<evidence type="ECO:0000256" key="1">
    <source>
        <dbReference type="ARBA" id="ARBA00004123"/>
    </source>
</evidence>
<feature type="region of interest" description="Disordered" evidence="8">
    <location>
        <begin position="168"/>
        <end position="189"/>
    </location>
</feature>
<dbReference type="SMR" id="A2FJ55"/>
<dbReference type="AlphaFoldDB" id="A2FJ55"/>
<evidence type="ECO:0000256" key="5">
    <source>
        <dbReference type="ARBA" id="ARBA00022884"/>
    </source>
</evidence>
<keyword evidence="6" id="KW-0539">Nucleus</keyword>
<sequence length="537" mass="56845">MSFEQSSDKVVHISNLPSGITTDFIKILLQECGEVVNVTLKERQNGNFAFVTFDTPESALKAIKEFNYTKLNGSPIVITPTTQEYQNLIKSGEGNLYVRGLDVYIEVSQLHELFQTYGEVISCKLPTGTDGLNKGYAYVQFRDPNDAEKARVELNDAVINGKKISVEPYKKKERPQKTSPASNPRGAPASDDVFTNIFIRNLPSNVRNETDLGNLFSEFGVVISTKMLPDGFSGFCNMIDHDSAVRAIQALNGKVIDGKVLEVVRAISKEERMGVPRPVPGKSSYLAPNSFTGYSSNSQSAFSSQPTTTPTPAPNPTNSSFGSSSTTTFGGSSSMYGNSSKFSSSASSAYTATSAPSPFGSSSYSAYGNNSTSVFATSTTPSYTGSAFGMNTRAPKNTYGSSSYVSNPQSAYGTPGGSSSYVPPQNTAYGVPSAPYGASAYGVPKQTTPYGNSSAFGDSPYGIPKPYGANPMFGSPYAPQQTYTAFGSSSAYGQPSPSQPAGQGSPNQSRFGQPSYGQSAFGAPAKAQVFSAPGQNQ</sequence>
<evidence type="ECO:0000259" key="9">
    <source>
        <dbReference type="PROSITE" id="PS50102"/>
    </source>
</evidence>
<dbReference type="RefSeq" id="XP_001307992.1">
    <property type="nucleotide sequence ID" value="XM_001307991.1"/>
</dbReference>
<feature type="compositionally biased region" description="Low complexity" evidence="8">
    <location>
        <begin position="493"/>
        <end position="509"/>
    </location>
</feature>
<dbReference type="CDD" id="cd00590">
    <property type="entry name" value="RRM_SF"/>
    <property type="match status" value="2"/>
</dbReference>
<evidence type="ECO:0000256" key="2">
    <source>
        <dbReference type="ARBA" id="ARBA00004496"/>
    </source>
</evidence>
<dbReference type="InterPro" id="IPR035979">
    <property type="entry name" value="RBD_domain_sf"/>
</dbReference>
<feature type="domain" description="RRM" evidence="9">
    <location>
        <begin position="9"/>
        <end position="83"/>
    </location>
</feature>
<proteinExistence type="predicted"/>
<dbReference type="InterPro" id="IPR000504">
    <property type="entry name" value="RRM_dom"/>
</dbReference>
<reference evidence="10" key="1">
    <citation type="submission" date="2006-10" db="EMBL/GenBank/DDBJ databases">
        <authorList>
            <person name="Amadeo P."/>
            <person name="Zhao Q."/>
            <person name="Wortman J."/>
            <person name="Fraser-Liggett C."/>
            <person name="Carlton J."/>
        </authorList>
    </citation>
    <scope>NUCLEOTIDE SEQUENCE</scope>
    <source>
        <strain evidence="10">G3</strain>
    </source>
</reference>
<feature type="region of interest" description="Disordered" evidence="8">
    <location>
        <begin position="485"/>
        <end position="537"/>
    </location>
</feature>
<evidence type="ECO:0000313" key="10">
    <source>
        <dbReference type="EMBL" id="EAX95062.1"/>
    </source>
</evidence>
<dbReference type="GO" id="GO:0005829">
    <property type="term" value="C:cytosol"/>
    <property type="evidence" value="ECO:0000318"/>
    <property type="project" value="GO_Central"/>
</dbReference>
<evidence type="ECO:0000256" key="8">
    <source>
        <dbReference type="SAM" id="MobiDB-lite"/>
    </source>
</evidence>
<evidence type="ECO:0000256" key="4">
    <source>
        <dbReference type="ARBA" id="ARBA00022737"/>
    </source>
</evidence>
<dbReference type="InParanoid" id="A2FJ55"/>
<gene>
    <name evidence="10" type="ORF">TVAG_428650</name>
</gene>
<dbReference type="FunFam" id="3.30.70.330:FF:001055">
    <property type="entry name" value="Uncharacterized protein"/>
    <property type="match status" value="1"/>
</dbReference>
<keyword evidence="11" id="KW-1185">Reference proteome</keyword>
<dbReference type="VEuPathDB" id="TrichDB:TVAG_428650"/>
<feature type="domain" description="RRM" evidence="9">
    <location>
        <begin position="94"/>
        <end position="171"/>
    </location>
</feature>
<dbReference type="Proteomes" id="UP000001542">
    <property type="component" value="Unassembled WGS sequence"/>
</dbReference>
<feature type="region of interest" description="Disordered" evidence="8">
    <location>
        <begin position="296"/>
        <end position="326"/>
    </location>
</feature>
<feature type="compositionally biased region" description="Low complexity" evidence="8">
    <location>
        <begin position="316"/>
        <end position="326"/>
    </location>
</feature>
<dbReference type="Pfam" id="PF00076">
    <property type="entry name" value="RRM_1"/>
    <property type="match status" value="3"/>
</dbReference>
<keyword evidence="5 7" id="KW-0694">RNA-binding</keyword>
<comment type="subcellular location">
    <subcellularLocation>
        <location evidence="2">Cytoplasm</location>
    </subcellularLocation>
    <subcellularLocation>
        <location evidence="1">Nucleus</location>
    </subcellularLocation>
</comment>